<gene>
    <name evidence="1" type="ORF">HMPREF0077_1593</name>
</gene>
<accession>C2CJD3</accession>
<dbReference type="HOGENOM" id="CLU_3303840_0_0_9"/>
<evidence type="ECO:0000313" key="1">
    <source>
        <dbReference type="EMBL" id="EEI82317.1"/>
    </source>
</evidence>
<dbReference type="AlphaFoldDB" id="C2CJD3"/>
<reference evidence="1 2" key="1">
    <citation type="submission" date="2009-01" db="EMBL/GenBank/DDBJ databases">
        <authorList>
            <person name="Qin X."/>
            <person name="Bachman B."/>
            <person name="Battles P."/>
            <person name="Bell A."/>
            <person name="Bess C."/>
            <person name="Bickham C."/>
            <person name="Chaboub L."/>
            <person name="Chen D."/>
            <person name="Coyle M."/>
            <person name="Deiros D.R."/>
            <person name="Dinh H."/>
            <person name="Forbes L."/>
            <person name="Fowler G."/>
            <person name="Francisco L."/>
            <person name="Fu Q."/>
            <person name="Gubbala S."/>
            <person name="Hale W."/>
            <person name="Han Y."/>
            <person name="Hemphill L."/>
            <person name="Highlander S.K."/>
            <person name="Hirani K."/>
            <person name="Hogues M."/>
            <person name="Jackson L."/>
            <person name="Jakkamsetti A."/>
            <person name="Javaid M."/>
            <person name="Jiang H."/>
            <person name="Korchina V."/>
            <person name="Kovar C."/>
            <person name="Lara F."/>
            <person name="Lee S."/>
            <person name="Mata R."/>
            <person name="Mathew T."/>
            <person name="Moen C."/>
            <person name="Morales K."/>
            <person name="Munidasa M."/>
            <person name="Nazareth L."/>
            <person name="Ngo R."/>
            <person name="Nguyen L."/>
            <person name="Okwuonu G."/>
            <person name="Ongeri F."/>
            <person name="Patil S."/>
            <person name="Petrosino J."/>
            <person name="Pham C."/>
            <person name="Pham P."/>
            <person name="Pu L.-L."/>
            <person name="Puazo M."/>
            <person name="Raj R."/>
            <person name="Reid J."/>
            <person name="Rouhana J."/>
            <person name="Saada N."/>
            <person name="Shang Y."/>
            <person name="Simmons D."/>
            <person name="Thornton R."/>
            <person name="Warren J."/>
            <person name="Weissenberger G."/>
            <person name="Zhang J."/>
            <person name="Zhang L."/>
            <person name="Zhou C."/>
            <person name="Zhu D."/>
            <person name="Muzny D."/>
            <person name="Worley K."/>
            <person name="Gibbs R."/>
        </authorList>
    </citation>
    <scope>NUCLEOTIDE SEQUENCE [LARGE SCALE GENOMIC DNA]</scope>
    <source>
        <strain evidence="1 2">ATCC 35098</strain>
    </source>
</reference>
<sequence length="39" mass="4833">MVKSRNLASIIIKRHKNDMIIVRTYKPFCRKRKKDFLKR</sequence>
<protein>
    <submittedName>
        <fullName evidence="1">Uncharacterized protein</fullName>
    </submittedName>
</protein>
<dbReference type="Proteomes" id="UP000003744">
    <property type="component" value="Unassembled WGS sequence"/>
</dbReference>
<evidence type="ECO:0000313" key="2">
    <source>
        <dbReference type="Proteomes" id="UP000003744"/>
    </source>
</evidence>
<dbReference type="EMBL" id="ACGC01000108">
    <property type="protein sequence ID" value="EEI82317.1"/>
    <property type="molecule type" value="Genomic_DNA"/>
</dbReference>
<comment type="caution">
    <text evidence="1">The sequence shown here is derived from an EMBL/GenBank/DDBJ whole genome shotgun (WGS) entry which is preliminary data.</text>
</comment>
<name>C2CJD3_9FIRM</name>
<organism evidence="1 2">
    <name type="scientific">Anaerococcus tetradius ATCC 35098</name>
    <dbReference type="NCBI Taxonomy" id="525255"/>
    <lineage>
        <taxon>Bacteria</taxon>
        <taxon>Bacillati</taxon>
        <taxon>Bacillota</taxon>
        <taxon>Tissierellia</taxon>
        <taxon>Tissierellales</taxon>
        <taxon>Peptoniphilaceae</taxon>
        <taxon>Anaerococcus</taxon>
    </lineage>
</organism>
<proteinExistence type="predicted"/>